<reference evidence="1" key="3">
    <citation type="journal article" date="2017" name="Nature">
        <title>Genome sequence of the progenitor of the wheat D genome Aegilops tauschii.</title>
        <authorList>
            <person name="Luo M.C."/>
            <person name="Gu Y.Q."/>
            <person name="Puiu D."/>
            <person name="Wang H."/>
            <person name="Twardziok S.O."/>
            <person name="Deal K.R."/>
            <person name="Huo N."/>
            <person name="Zhu T."/>
            <person name="Wang L."/>
            <person name="Wang Y."/>
            <person name="McGuire P.E."/>
            <person name="Liu S."/>
            <person name="Long H."/>
            <person name="Ramasamy R.K."/>
            <person name="Rodriguez J.C."/>
            <person name="Van S.L."/>
            <person name="Yuan L."/>
            <person name="Wang Z."/>
            <person name="Xia Z."/>
            <person name="Xiao L."/>
            <person name="Anderson O.D."/>
            <person name="Ouyang S."/>
            <person name="Liang Y."/>
            <person name="Zimin A.V."/>
            <person name="Pertea G."/>
            <person name="Qi P."/>
            <person name="Bennetzen J.L."/>
            <person name="Dai X."/>
            <person name="Dawson M.W."/>
            <person name="Muller H.G."/>
            <person name="Kugler K."/>
            <person name="Rivarola-Duarte L."/>
            <person name="Spannagl M."/>
            <person name="Mayer K.F.X."/>
            <person name="Lu F.H."/>
            <person name="Bevan M.W."/>
            <person name="Leroy P."/>
            <person name="Li P."/>
            <person name="You F.M."/>
            <person name="Sun Q."/>
            <person name="Liu Z."/>
            <person name="Lyons E."/>
            <person name="Wicker T."/>
            <person name="Salzberg S.L."/>
            <person name="Devos K.M."/>
            <person name="Dvorak J."/>
        </authorList>
    </citation>
    <scope>NUCLEOTIDE SEQUENCE [LARGE SCALE GENOMIC DNA]</scope>
    <source>
        <strain evidence="1">cv. AL8/78</strain>
    </source>
</reference>
<name>A0A453JY11_AEGTS</name>
<reference evidence="2" key="1">
    <citation type="journal article" date="2014" name="Science">
        <title>Ancient hybridizations among the ancestral genomes of bread wheat.</title>
        <authorList>
            <consortium name="International Wheat Genome Sequencing Consortium,"/>
            <person name="Marcussen T."/>
            <person name="Sandve S.R."/>
            <person name="Heier L."/>
            <person name="Spannagl M."/>
            <person name="Pfeifer M."/>
            <person name="Jakobsen K.S."/>
            <person name="Wulff B.B."/>
            <person name="Steuernagel B."/>
            <person name="Mayer K.F."/>
            <person name="Olsen O.A."/>
        </authorList>
    </citation>
    <scope>NUCLEOTIDE SEQUENCE [LARGE SCALE GENOMIC DNA]</scope>
    <source>
        <strain evidence="2">cv. AL8/78</strain>
    </source>
</reference>
<sequence>RDDSVMKTAIGVLGDLADTLGVHAGPLINQSTSSKEFLDECLSSDDPLVKESADWARIAITRAVSG</sequence>
<accession>A0A453JY11</accession>
<evidence type="ECO:0000313" key="2">
    <source>
        <dbReference type="Proteomes" id="UP000015105"/>
    </source>
</evidence>
<reference evidence="2" key="2">
    <citation type="journal article" date="2017" name="Nat. Plants">
        <title>The Aegilops tauschii genome reveals multiple impacts of transposons.</title>
        <authorList>
            <person name="Zhao G."/>
            <person name="Zou C."/>
            <person name="Li K."/>
            <person name="Wang K."/>
            <person name="Li T."/>
            <person name="Gao L."/>
            <person name="Zhang X."/>
            <person name="Wang H."/>
            <person name="Yang Z."/>
            <person name="Liu X."/>
            <person name="Jiang W."/>
            <person name="Mao L."/>
            <person name="Kong X."/>
            <person name="Jiao Y."/>
            <person name="Jia J."/>
        </authorList>
    </citation>
    <scope>NUCLEOTIDE SEQUENCE [LARGE SCALE GENOMIC DNA]</scope>
    <source>
        <strain evidence="2">cv. AL8/78</strain>
    </source>
</reference>
<dbReference type="EnsemblPlants" id="AET5Gv20226600.1">
    <property type="protein sequence ID" value="AET5Gv20226600.1"/>
    <property type="gene ID" value="AET5Gv20226600"/>
</dbReference>
<dbReference type="InterPro" id="IPR011989">
    <property type="entry name" value="ARM-like"/>
</dbReference>
<keyword evidence="2" id="KW-1185">Reference proteome</keyword>
<protein>
    <recommendedName>
        <fullName evidence="3">Condensin complex subunit 1 C-terminal domain-containing protein</fullName>
    </recommendedName>
</protein>
<proteinExistence type="predicted"/>
<dbReference type="Gramene" id="AET5Gv20226600.1">
    <property type="protein sequence ID" value="AET5Gv20226600.1"/>
    <property type="gene ID" value="AET5Gv20226600"/>
</dbReference>
<evidence type="ECO:0000313" key="1">
    <source>
        <dbReference type="EnsemblPlants" id="AET5Gv20226600.1"/>
    </source>
</evidence>
<dbReference type="Gene3D" id="1.25.10.10">
    <property type="entry name" value="Leucine-rich Repeat Variant"/>
    <property type="match status" value="1"/>
</dbReference>
<reference evidence="1" key="4">
    <citation type="submission" date="2019-03" db="UniProtKB">
        <authorList>
            <consortium name="EnsemblPlants"/>
        </authorList>
    </citation>
    <scope>IDENTIFICATION</scope>
</reference>
<dbReference type="Proteomes" id="UP000015105">
    <property type="component" value="Chromosome 5D"/>
</dbReference>
<organism evidence="1 2">
    <name type="scientific">Aegilops tauschii subsp. strangulata</name>
    <name type="common">Goatgrass</name>
    <dbReference type="NCBI Taxonomy" id="200361"/>
    <lineage>
        <taxon>Eukaryota</taxon>
        <taxon>Viridiplantae</taxon>
        <taxon>Streptophyta</taxon>
        <taxon>Embryophyta</taxon>
        <taxon>Tracheophyta</taxon>
        <taxon>Spermatophyta</taxon>
        <taxon>Magnoliopsida</taxon>
        <taxon>Liliopsida</taxon>
        <taxon>Poales</taxon>
        <taxon>Poaceae</taxon>
        <taxon>BOP clade</taxon>
        <taxon>Pooideae</taxon>
        <taxon>Triticodae</taxon>
        <taxon>Triticeae</taxon>
        <taxon>Triticinae</taxon>
        <taxon>Aegilops</taxon>
    </lineage>
</organism>
<evidence type="ECO:0008006" key="3">
    <source>
        <dbReference type="Google" id="ProtNLM"/>
    </source>
</evidence>
<reference evidence="1" key="5">
    <citation type="journal article" date="2021" name="G3 (Bethesda)">
        <title>Aegilops tauschii genome assembly Aet v5.0 features greater sequence contiguity and improved annotation.</title>
        <authorList>
            <person name="Wang L."/>
            <person name="Zhu T."/>
            <person name="Rodriguez J.C."/>
            <person name="Deal K.R."/>
            <person name="Dubcovsky J."/>
            <person name="McGuire P.E."/>
            <person name="Lux T."/>
            <person name="Spannagl M."/>
            <person name="Mayer K.F.X."/>
            <person name="Baldrich P."/>
            <person name="Meyers B.C."/>
            <person name="Huo N."/>
            <person name="Gu Y.Q."/>
            <person name="Zhou H."/>
            <person name="Devos K.M."/>
            <person name="Bennetzen J.L."/>
            <person name="Unver T."/>
            <person name="Budak H."/>
            <person name="Gulick P.J."/>
            <person name="Galiba G."/>
            <person name="Kalapos B."/>
            <person name="Nelson D.R."/>
            <person name="Li P."/>
            <person name="You F.M."/>
            <person name="Luo M.C."/>
            <person name="Dvorak J."/>
        </authorList>
    </citation>
    <scope>NUCLEOTIDE SEQUENCE [LARGE SCALE GENOMIC DNA]</scope>
    <source>
        <strain evidence="1">cv. AL8/78</strain>
    </source>
</reference>
<dbReference type="AlphaFoldDB" id="A0A453JY11"/>